<comment type="similarity">
    <text evidence="2">Belongs to the SRP receptor beta subunit family.</text>
</comment>
<dbReference type="CDD" id="cd04105">
    <property type="entry name" value="SR_beta"/>
    <property type="match status" value="1"/>
</dbReference>
<evidence type="ECO:0000256" key="6">
    <source>
        <dbReference type="ARBA" id="ARBA00022824"/>
    </source>
</evidence>
<keyword evidence="6" id="KW-0256">Endoplasmic reticulum</keyword>
<dbReference type="GO" id="GO:0005789">
    <property type="term" value="C:endoplasmic reticulum membrane"/>
    <property type="evidence" value="ECO:0007669"/>
    <property type="project" value="UniProtKB-SubCell"/>
</dbReference>
<dbReference type="InterPro" id="IPR027417">
    <property type="entry name" value="P-loop_NTPase"/>
</dbReference>
<evidence type="ECO:0000256" key="8">
    <source>
        <dbReference type="ARBA" id="ARBA00023134"/>
    </source>
</evidence>
<name>A0A2T7PT56_POMCA</name>
<dbReference type="InterPro" id="IPR024156">
    <property type="entry name" value="Small_GTPase_ARF"/>
</dbReference>
<dbReference type="GO" id="GO:0005525">
    <property type="term" value="F:GTP binding"/>
    <property type="evidence" value="ECO:0007669"/>
    <property type="project" value="UniProtKB-KW"/>
</dbReference>
<protein>
    <recommendedName>
        <fullName evidence="3">Signal recognition particle receptor subunit beta</fullName>
    </recommendedName>
</protein>
<keyword evidence="9" id="KW-0472">Membrane</keyword>
<keyword evidence="5" id="KW-0547">Nucleotide-binding</keyword>
<evidence type="ECO:0000256" key="3">
    <source>
        <dbReference type="ARBA" id="ARBA00020256"/>
    </source>
</evidence>
<accession>A0A2T7PT56</accession>
<evidence type="ECO:0000313" key="12">
    <source>
        <dbReference type="Proteomes" id="UP000245119"/>
    </source>
</evidence>
<dbReference type="SUPFAM" id="SSF52540">
    <property type="entry name" value="P-loop containing nucleoside triphosphate hydrolases"/>
    <property type="match status" value="1"/>
</dbReference>
<gene>
    <name evidence="11" type="ORF">C0Q70_03598</name>
</gene>
<reference evidence="11 12" key="1">
    <citation type="submission" date="2018-04" db="EMBL/GenBank/DDBJ databases">
        <title>The genome of golden apple snail Pomacea canaliculata provides insight into stress tolerance and invasive adaptation.</title>
        <authorList>
            <person name="Liu C."/>
            <person name="Liu B."/>
            <person name="Ren Y."/>
            <person name="Zhang Y."/>
            <person name="Wang H."/>
            <person name="Li S."/>
            <person name="Jiang F."/>
            <person name="Yin L."/>
            <person name="Zhang G."/>
            <person name="Qian W."/>
            <person name="Fan W."/>
        </authorList>
    </citation>
    <scope>NUCLEOTIDE SEQUENCE [LARGE SCALE GENOMIC DNA]</scope>
    <source>
        <strain evidence="11">SZHN2017</strain>
        <tissue evidence="11">Muscle</tissue>
    </source>
</reference>
<proteinExistence type="inferred from homology"/>
<dbReference type="EMBL" id="PZQS01000002">
    <property type="protein sequence ID" value="PVD36613.1"/>
    <property type="molecule type" value="Genomic_DNA"/>
</dbReference>
<dbReference type="SMART" id="SM00177">
    <property type="entry name" value="ARF"/>
    <property type="match status" value="1"/>
</dbReference>
<dbReference type="Proteomes" id="UP000245119">
    <property type="component" value="Linkage Group LG2"/>
</dbReference>
<keyword evidence="7" id="KW-1133">Transmembrane helix</keyword>
<dbReference type="AlphaFoldDB" id="A0A2T7PT56"/>
<dbReference type="OrthoDB" id="41266at2759"/>
<evidence type="ECO:0000256" key="7">
    <source>
        <dbReference type="ARBA" id="ARBA00022989"/>
    </source>
</evidence>
<sequence>MFCSEHEAHETVPSIYDDVDIRVRYSARLLFLTIRGQKGSKRQGILLTGICDSGKTLLFSRLVYKSFKTTFTSIKVNSGTLKIPEKNKSIPVVDLPGHERLRSQNLDEHKGLARGIIFMVDSGAVQKDIKEVAEYLYTILTDNVISKNSPPVLVACNKQDLTLCKGATVIKSLLEKELNTLRMTRGAALQGTDNSANNNVYLGRHNKDFEFADLKSFQVEFVECSARGKSEESNGDTECVLEWIARVA</sequence>
<evidence type="ECO:0000256" key="5">
    <source>
        <dbReference type="ARBA" id="ARBA00022741"/>
    </source>
</evidence>
<dbReference type="STRING" id="400727.A0A2T7PT56"/>
<keyword evidence="10" id="KW-0675">Receptor</keyword>
<dbReference type="Pfam" id="PF09439">
    <property type="entry name" value="SRPRB"/>
    <property type="match status" value="1"/>
</dbReference>
<evidence type="ECO:0000313" key="11">
    <source>
        <dbReference type="EMBL" id="PVD36613.1"/>
    </source>
</evidence>
<keyword evidence="12" id="KW-1185">Reference proteome</keyword>
<dbReference type="Gene3D" id="3.40.50.300">
    <property type="entry name" value="P-loop containing nucleotide triphosphate hydrolases"/>
    <property type="match status" value="1"/>
</dbReference>
<comment type="subcellular location">
    <subcellularLocation>
        <location evidence="1">Endoplasmic reticulum membrane</location>
        <topology evidence="1">Single-pass membrane protein</topology>
    </subcellularLocation>
</comment>
<evidence type="ECO:0000256" key="9">
    <source>
        <dbReference type="ARBA" id="ARBA00023136"/>
    </source>
</evidence>
<keyword evidence="4" id="KW-0812">Transmembrane</keyword>
<evidence type="ECO:0000256" key="10">
    <source>
        <dbReference type="ARBA" id="ARBA00023170"/>
    </source>
</evidence>
<dbReference type="PANTHER" id="PTHR11711">
    <property type="entry name" value="ADP RIBOSYLATION FACTOR-RELATED"/>
    <property type="match status" value="1"/>
</dbReference>
<keyword evidence="8" id="KW-0342">GTP-binding</keyword>
<evidence type="ECO:0000256" key="4">
    <source>
        <dbReference type="ARBA" id="ARBA00022692"/>
    </source>
</evidence>
<organism evidence="11 12">
    <name type="scientific">Pomacea canaliculata</name>
    <name type="common">Golden apple snail</name>
    <dbReference type="NCBI Taxonomy" id="400727"/>
    <lineage>
        <taxon>Eukaryota</taxon>
        <taxon>Metazoa</taxon>
        <taxon>Spiralia</taxon>
        <taxon>Lophotrochozoa</taxon>
        <taxon>Mollusca</taxon>
        <taxon>Gastropoda</taxon>
        <taxon>Caenogastropoda</taxon>
        <taxon>Architaenioglossa</taxon>
        <taxon>Ampullarioidea</taxon>
        <taxon>Ampullariidae</taxon>
        <taxon>Pomacea</taxon>
    </lineage>
</organism>
<dbReference type="PROSITE" id="PS51417">
    <property type="entry name" value="ARF"/>
    <property type="match status" value="1"/>
</dbReference>
<comment type="caution">
    <text evidence="11">The sequence shown here is derived from an EMBL/GenBank/DDBJ whole genome shotgun (WGS) entry which is preliminary data.</text>
</comment>
<dbReference type="InterPro" id="IPR019009">
    <property type="entry name" value="SRP_receptor_beta_su"/>
</dbReference>
<evidence type="ECO:0000256" key="2">
    <source>
        <dbReference type="ARBA" id="ARBA00005619"/>
    </source>
</evidence>
<evidence type="ECO:0000256" key="1">
    <source>
        <dbReference type="ARBA" id="ARBA00004389"/>
    </source>
</evidence>